<dbReference type="Gene3D" id="1.10.1450.10">
    <property type="entry name" value="Tetraspanin"/>
    <property type="match status" value="1"/>
</dbReference>
<keyword evidence="6" id="KW-1185">Reference proteome</keyword>
<protein>
    <submittedName>
        <fullName evidence="7">Tetraspanin</fullName>
    </submittedName>
</protein>
<dbReference type="Proteomes" id="UP000887562">
    <property type="component" value="Unplaced"/>
</dbReference>
<reference evidence="7" key="1">
    <citation type="submission" date="2022-11" db="UniProtKB">
        <authorList>
            <consortium name="WormBaseParasite"/>
        </authorList>
    </citation>
    <scope>IDENTIFICATION</scope>
</reference>
<evidence type="ECO:0000313" key="7">
    <source>
        <dbReference type="WBParaSite" id="maker-E.canG7_contigs_2922-snap-gene-0.6-mRNA-1"/>
    </source>
</evidence>
<dbReference type="WBParaSite" id="maker-E.canG7_contigs_2922-snap-gene-0.6-mRNA-1">
    <property type="protein sequence ID" value="maker-E.canG7_contigs_2922-snap-gene-0.6-mRNA-1"/>
    <property type="gene ID" value="EcG7_07917"/>
</dbReference>
<keyword evidence="4 5" id="KW-0472">Membrane</keyword>
<name>A0A915EWP6_9CEST</name>
<organism evidence="6 7">
    <name type="scientific">Echinococcus canadensis</name>
    <dbReference type="NCBI Taxonomy" id="519352"/>
    <lineage>
        <taxon>Eukaryota</taxon>
        <taxon>Metazoa</taxon>
        <taxon>Spiralia</taxon>
        <taxon>Lophotrochozoa</taxon>
        <taxon>Platyhelminthes</taxon>
        <taxon>Cestoda</taxon>
        <taxon>Eucestoda</taxon>
        <taxon>Cyclophyllidea</taxon>
        <taxon>Taeniidae</taxon>
        <taxon>Echinococcus</taxon>
        <taxon>Echinococcus canadensis group</taxon>
    </lineage>
</organism>
<feature type="transmembrane region" description="Helical" evidence="5">
    <location>
        <begin position="12"/>
        <end position="36"/>
    </location>
</feature>
<dbReference type="SUPFAM" id="SSF48652">
    <property type="entry name" value="Tetraspanin"/>
    <property type="match status" value="1"/>
</dbReference>
<feature type="transmembrane region" description="Helical" evidence="5">
    <location>
        <begin position="189"/>
        <end position="214"/>
    </location>
</feature>
<sequence>MNNSLSVNILRILLVIFDVVIFVAGAIMTGFGIYLVIEAKKYSTAGSVIAIASVFLVLGLLVLITGFFGCCGAMKMNKCFLLLFSFFVVLMVIGEIACTTALIVNKDKFRPYIRKYFLSAIQEIESNNNTELLRTILYLQDEMDCCGADGPADWKAPNRFCCEDGRQLCFTYPLVGCVNEIYRELRENIVGIGAAIFALAVLEVGAIMTAVVLANKNEPVAGGLLTGFGIYITVEAVQNGLIVAIYGLPLFTLVLGLAVLTVAFIGCFVCNTDDAFNCWRNHLWCTAFRAEKSGITAFIRLQICPFSPRSLLNDTLIIPFTKLKAESAIHTYGIPSERYRTLKCCGAYGPGDWRDPYEFCCRSGKICFRAPKLVCFISVQLNMPWDFHFHPLISLVGCVQAAGKVLTENRLPLGITVMVLGIIEIGAVACAATLARRFRR</sequence>
<dbReference type="InterPro" id="IPR008952">
    <property type="entry name" value="Tetraspanin_EC2_sf"/>
</dbReference>
<comment type="subcellular location">
    <subcellularLocation>
        <location evidence="1">Membrane</location>
        <topology evidence="1">Multi-pass membrane protein</topology>
    </subcellularLocation>
</comment>
<dbReference type="GO" id="GO:0005886">
    <property type="term" value="C:plasma membrane"/>
    <property type="evidence" value="ECO:0007669"/>
    <property type="project" value="TreeGrafter"/>
</dbReference>
<keyword evidence="3 5" id="KW-1133">Transmembrane helix</keyword>
<evidence type="ECO:0000256" key="3">
    <source>
        <dbReference type="ARBA" id="ARBA00022989"/>
    </source>
</evidence>
<accession>A0A915EWP6</accession>
<evidence type="ECO:0000256" key="2">
    <source>
        <dbReference type="ARBA" id="ARBA00022692"/>
    </source>
</evidence>
<evidence type="ECO:0000256" key="1">
    <source>
        <dbReference type="ARBA" id="ARBA00004141"/>
    </source>
</evidence>
<proteinExistence type="predicted"/>
<keyword evidence="2 5" id="KW-0812">Transmembrane</keyword>
<evidence type="ECO:0000256" key="4">
    <source>
        <dbReference type="ARBA" id="ARBA00023136"/>
    </source>
</evidence>
<feature type="transmembrane region" description="Helical" evidence="5">
    <location>
        <begin position="80"/>
        <end position="104"/>
    </location>
</feature>
<dbReference type="PANTHER" id="PTHR19282">
    <property type="entry name" value="TETRASPANIN"/>
    <property type="match status" value="1"/>
</dbReference>
<feature type="transmembrane region" description="Helical" evidence="5">
    <location>
        <begin position="220"/>
        <end position="237"/>
    </location>
</feature>
<feature type="transmembrane region" description="Helical" evidence="5">
    <location>
        <begin position="48"/>
        <end position="68"/>
    </location>
</feature>
<dbReference type="AlphaFoldDB" id="A0A915EWP6"/>
<dbReference type="PANTHER" id="PTHR19282:SF544">
    <property type="entry name" value="TETRASPANIN"/>
    <property type="match status" value="1"/>
</dbReference>
<evidence type="ECO:0000256" key="5">
    <source>
        <dbReference type="SAM" id="Phobius"/>
    </source>
</evidence>
<dbReference type="CDD" id="cd03127">
    <property type="entry name" value="tetraspanin_LEL"/>
    <property type="match status" value="1"/>
</dbReference>
<dbReference type="Pfam" id="PF00335">
    <property type="entry name" value="Tetraspanin"/>
    <property type="match status" value="1"/>
</dbReference>
<feature type="transmembrane region" description="Helical" evidence="5">
    <location>
        <begin position="244"/>
        <end position="266"/>
    </location>
</feature>
<evidence type="ECO:0000313" key="6">
    <source>
        <dbReference type="Proteomes" id="UP000887562"/>
    </source>
</evidence>
<dbReference type="InterPro" id="IPR018499">
    <property type="entry name" value="Tetraspanin/Peripherin"/>
</dbReference>
<feature type="transmembrane region" description="Helical" evidence="5">
    <location>
        <begin position="413"/>
        <end position="435"/>
    </location>
</feature>
<dbReference type="PRINTS" id="PR00259">
    <property type="entry name" value="TMFOUR"/>
</dbReference>